<dbReference type="GO" id="GO:0003677">
    <property type="term" value="F:DNA binding"/>
    <property type="evidence" value="ECO:0007669"/>
    <property type="project" value="UniProtKB-KW"/>
</dbReference>
<evidence type="ECO:0000313" key="7">
    <source>
        <dbReference type="EMBL" id="OAI28811.1"/>
    </source>
</evidence>
<keyword evidence="2" id="KW-0805">Transcription regulation</keyword>
<proteinExistence type="inferred from homology"/>
<keyword evidence="3" id="KW-0238">DNA-binding</keyword>
<dbReference type="GO" id="GO:0003700">
    <property type="term" value="F:DNA-binding transcription factor activity"/>
    <property type="evidence" value="ECO:0007669"/>
    <property type="project" value="InterPro"/>
</dbReference>
<dbReference type="Pfam" id="PF03466">
    <property type="entry name" value="LysR_substrate"/>
    <property type="match status" value="1"/>
</dbReference>
<dbReference type="InterPro" id="IPR036388">
    <property type="entry name" value="WH-like_DNA-bd_sf"/>
</dbReference>
<dbReference type="Gene3D" id="3.40.190.10">
    <property type="entry name" value="Periplasmic binding protein-like II"/>
    <property type="match status" value="2"/>
</dbReference>
<keyword evidence="8" id="KW-1185">Reference proteome</keyword>
<evidence type="ECO:0000256" key="2">
    <source>
        <dbReference type="ARBA" id="ARBA00023015"/>
    </source>
</evidence>
<dbReference type="CDD" id="cd08411">
    <property type="entry name" value="PBP2_OxyR"/>
    <property type="match status" value="1"/>
</dbReference>
<dbReference type="PRINTS" id="PR00039">
    <property type="entry name" value="HTHLYSR"/>
</dbReference>
<dbReference type="SUPFAM" id="SSF53850">
    <property type="entry name" value="Periplasmic binding protein-like II"/>
    <property type="match status" value="1"/>
</dbReference>
<dbReference type="FunFam" id="1.10.10.10:FF:000001">
    <property type="entry name" value="LysR family transcriptional regulator"/>
    <property type="match status" value="1"/>
</dbReference>
<evidence type="ECO:0000256" key="1">
    <source>
        <dbReference type="ARBA" id="ARBA00009437"/>
    </source>
</evidence>
<dbReference type="Proteomes" id="UP000077734">
    <property type="component" value="Unassembled WGS sequence"/>
</dbReference>
<dbReference type="KEGG" id="mko:MKLM6_3741"/>
<dbReference type="InterPro" id="IPR036390">
    <property type="entry name" value="WH_DNA-bd_sf"/>
</dbReference>
<dbReference type="Gene3D" id="1.10.10.10">
    <property type="entry name" value="Winged helix-like DNA-binding domain superfamily/Winged helix DNA-binding domain"/>
    <property type="match status" value="1"/>
</dbReference>
<dbReference type="EMBL" id="LUUL01000053">
    <property type="protein sequence ID" value="OAI28811.1"/>
    <property type="molecule type" value="Genomic_DNA"/>
</dbReference>
<evidence type="ECO:0000259" key="6">
    <source>
        <dbReference type="PROSITE" id="PS50931"/>
    </source>
</evidence>
<dbReference type="PROSITE" id="PS50931">
    <property type="entry name" value="HTH_LYSR"/>
    <property type="match status" value="1"/>
</dbReference>
<dbReference type="RefSeq" id="WP_064025233.1">
    <property type="nucleotide sequence ID" value="NZ_CP023669.1"/>
</dbReference>
<keyword evidence="4" id="KW-0010">Activator</keyword>
<dbReference type="GO" id="GO:0032993">
    <property type="term" value="C:protein-DNA complex"/>
    <property type="evidence" value="ECO:0007669"/>
    <property type="project" value="TreeGrafter"/>
</dbReference>
<protein>
    <submittedName>
        <fullName evidence="7">Transcriptional regulator</fullName>
    </submittedName>
</protein>
<evidence type="ECO:0000256" key="4">
    <source>
        <dbReference type="ARBA" id="ARBA00023159"/>
    </source>
</evidence>
<evidence type="ECO:0000256" key="5">
    <source>
        <dbReference type="ARBA" id="ARBA00023163"/>
    </source>
</evidence>
<dbReference type="SUPFAM" id="SSF46785">
    <property type="entry name" value="Winged helix' DNA-binding domain"/>
    <property type="match status" value="1"/>
</dbReference>
<comment type="similarity">
    <text evidence="1">Belongs to the LysR transcriptional regulatory family.</text>
</comment>
<comment type="caution">
    <text evidence="7">The sequence shown here is derived from an EMBL/GenBank/DDBJ whole genome shotgun (WGS) entry which is preliminary data.</text>
</comment>
<keyword evidence="5" id="KW-0804">Transcription</keyword>
<sequence length="304" mass="33664">MNLRDLHYLIAVADLRSFVQAADRCCISQPTLSTQIKKLEDELGIQLFERTNKKVLPTELGEQIIASARRILKEQQIIKELAAAAQDPLAGNLRFGAFPTLASYLFPQLVPLIKQALPRIRLILVEEKTEQLLLQLKNGQMDCALLGLPVYEDFLDSKAVFDDEFLLAVADGHPLAAKTVVEPQDLDGEHLLLLDEGHCLRGHALQICQTAGVDEAQDVRATSLETLRQMVHAGTGVTLMPRIAVRREPGIRYIPFAAPVPNRTIGMVWRKTSSRGELIRTLSGLVEQASKHNRADRIDATAAT</sequence>
<dbReference type="Pfam" id="PF00126">
    <property type="entry name" value="HTH_1"/>
    <property type="match status" value="1"/>
</dbReference>
<feature type="domain" description="HTH lysR-type" evidence="6">
    <location>
        <begin position="1"/>
        <end position="58"/>
    </location>
</feature>
<organism evidence="7 8">
    <name type="scientific">Methylomonas koyamae</name>
    <dbReference type="NCBI Taxonomy" id="702114"/>
    <lineage>
        <taxon>Bacteria</taxon>
        <taxon>Pseudomonadati</taxon>
        <taxon>Pseudomonadota</taxon>
        <taxon>Gammaproteobacteria</taxon>
        <taxon>Methylococcales</taxon>
        <taxon>Methylococcaceae</taxon>
        <taxon>Methylomonas</taxon>
    </lineage>
</organism>
<evidence type="ECO:0000313" key="8">
    <source>
        <dbReference type="Proteomes" id="UP000077734"/>
    </source>
</evidence>
<accession>A0A291INY8</accession>
<dbReference type="PANTHER" id="PTHR30346:SF26">
    <property type="entry name" value="HYDROGEN PEROXIDE-INDUCIBLE GENES ACTIVATOR"/>
    <property type="match status" value="1"/>
</dbReference>
<dbReference type="InterPro" id="IPR005119">
    <property type="entry name" value="LysR_subst-bd"/>
</dbReference>
<dbReference type="AlphaFoldDB" id="A0A291INY8"/>
<dbReference type="PANTHER" id="PTHR30346">
    <property type="entry name" value="TRANSCRIPTIONAL DUAL REGULATOR HCAR-RELATED"/>
    <property type="match status" value="1"/>
</dbReference>
<reference evidence="7 8" key="1">
    <citation type="submission" date="2016-03" db="EMBL/GenBank/DDBJ databases">
        <authorList>
            <person name="Heylen K."/>
            <person name="De Vos P."/>
            <person name="Vekeman B."/>
        </authorList>
    </citation>
    <scope>NUCLEOTIDE SEQUENCE [LARGE SCALE GENOMIC DNA]</scope>
    <source>
        <strain evidence="7 8">R-49807</strain>
    </source>
</reference>
<dbReference type="InterPro" id="IPR000847">
    <property type="entry name" value="LysR_HTH_N"/>
</dbReference>
<gene>
    <name evidence="7" type="ORF">A1356_05780</name>
</gene>
<name>A0A291INY8_9GAMM</name>
<evidence type="ECO:0000256" key="3">
    <source>
        <dbReference type="ARBA" id="ARBA00023125"/>
    </source>
</evidence>